<feature type="transmembrane region" description="Helical" evidence="1">
    <location>
        <begin position="7"/>
        <end position="26"/>
    </location>
</feature>
<dbReference type="EMBL" id="MU254712">
    <property type="protein sequence ID" value="KAG9239925.1"/>
    <property type="molecule type" value="Genomic_DNA"/>
</dbReference>
<name>A0A9P8CAV8_9HELO</name>
<dbReference type="OrthoDB" id="3556635at2759"/>
<keyword evidence="1" id="KW-1133">Transmembrane helix</keyword>
<dbReference type="Proteomes" id="UP000887226">
    <property type="component" value="Unassembled WGS sequence"/>
</dbReference>
<keyword evidence="3" id="KW-1185">Reference proteome</keyword>
<comment type="caution">
    <text evidence="2">The sequence shown here is derived from an EMBL/GenBank/DDBJ whole genome shotgun (WGS) entry which is preliminary data.</text>
</comment>
<reference evidence="2" key="1">
    <citation type="journal article" date="2021" name="IMA Fungus">
        <title>Genomic characterization of three marine fungi, including Emericellopsis atlantica sp. nov. with signatures of a generalist lifestyle and marine biomass degradation.</title>
        <authorList>
            <person name="Hagestad O.C."/>
            <person name="Hou L."/>
            <person name="Andersen J.H."/>
            <person name="Hansen E.H."/>
            <person name="Altermark B."/>
            <person name="Li C."/>
            <person name="Kuhnert E."/>
            <person name="Cox R.J."/>
            <person name="Crous P.W."/>
            <person name="Spatafora J.W."/>
            <person name="Lail K."/>
            <person name="Amirebrahimi M."/>
            <person name="Lipzen A."/>
            <person name="Pangilinan J."/>
            <person name="Andreopoulos W."/>
            <person name="Hayes R.D."/>
            <person name="Ng V."/>
            <person name="Grigoriev I.V."/>
            <person name="Jackson S.A."/>
            <person name="Sutton T.D.S."/>
            <person name="Dobson A.D.W."/>
            <person name="Rama T."/>
        </authorList>
    </citation>
    <scope>NUCLEOTIDE SEQUENCE</scope>
    <source>
        <strain evidence="2">TRa3180A</strain>
    </source>
</reference>
<gene>
    <name evidence="2" type="ORF">BJ878DRAFT_484307</name>
</gene>
<sequence length="141" mass="17202">MVKPDKELAIHVISIVGLVIAAHHFWPKGITYGEKEDWEKAYRRKHELAKHKARLMKHHLKDDLELNVRHGRTDESMRHYERVCYGGRERCRSGERRRIGDREERFEDGEYFERERPRYSDDDGFEYWQKGEQDDRRVARY</sequence>
<evidence type="ECO:0000256" key="1">
    <source>
        <dbReference type="SAM" id="Phobius"/>
    </source>
</evidence>
<proteinExistence type="predicted"/>
<evidence type="ECO:0000313" key="2">
    <source>
        <dbReference type="EMBL" id="KAG9239925.1"/>
    </source>
</evidence>
<keyword evidence="1" id="KW-0472">Membrane</keyword>
<evidence type="ECO:0000313" key="3">
    <source>
        <dbReference type="Proteomes" id="UP000887226"/>
    </source>
</evidence>
<keyword evidence="1" id="KW-0812">Transmembrane</keyword>
<protein>
    <submittedName>
        <fullName evidence="2">Uncharacterized protein</fullName>
    </submittedName>
</protein>
<accession>A0A9P8CAV8</accession>
<organism evidence="2 3">
    <name type="scientific">Calycina marina</name>
    <dbReference type="NCBI Taxonomy" id="1763456"/>
    <lineage>
        <taxon>Eukaryota</taxon>
        <taxon>Fungi</taxon>
        <taxon>Dikarya</taxon>
        <taxon>Ascomycota</taxon>
        <taxon>Pezizomycotina</taxon>
        <taxon>Leotiomycetes</taxon>
        <taxon>Helotiales</taxon>
        <taxon>Pezizellaceae</taxon>
        <taxon>Calycina</taxon>
    </lineage>
</organism>
<dbReference type="AlphaFoldDB" id="A0A9P8CAV8"/>